<evidence type="ECO:0000256" key="1">
    <source>
        <dbReference type="ARBA" id="ARBA00022801"/>
    </source>
</evidence>
<dbReference type="PRINTS" id="PR00412">
    <property type="entry name" value="EPOXHYDRLASE"/>
</dbReference>
<accession>A0ABT3Q9I7</accession>
<dbReference type="RefSeq" id="WP_166122945.1">
    <property type="nucleotide sequence ID" value="NZ_JAPIUX010000017.1"/>
</dbReference>
<keyword evidence="1 3" id="KW-0378">Hydrolase</keyword>
<name>A0ABT3Q9I7_9PROT</name>
<dbReference type="PRINTS" id="PR00111">
    <property type="entry name" value="ABHYDROLASE"/>
</dbReference>
<evidence type="ECO:0000259" key="2">
    <source>
        <dbReference type="Pfam" id="PF00561"/>
    </source>
</evidence>
<dbReference type="PANTHER" id="PTHR43329">
    <property type="entry name" value="EPOXIDE HYDROLASE"/>
    <property type="match status" value="1"/>
</dbReference>
<dbReference type="GO" id="GO:0016787">
    <property type="term" value="F:hydrolase activity"/>
    <property type="evidence" value="ECO:0007669"/>
    <property type="project" value="UniProtKB-KW"/>
</dbReference>
<dbReference type="SUPFAM" id="SSF53474">
    <property type="entry name" value="alpha/beta-Hydrolases"/>
    <property type="match status" value="1"/>
</dbReference>
<proteinExistence type="predicted"/>
<protein>
    <submittedName>
        <fullName evidence="3">Alpha/beta hydrolase</fullName>
    </submittedName>
</protein>
<feature type="domain" description="AB hydrolase-1" evidence="2">
    <location>
        <begin position="23"/>
        <end position="256"/>
    </location>
</feature>
<evidence type="ECO:0000313" key="4">
    <source>
        <dbReference type="Proteomes" id="UP001526446"/>
    </source>
</evidence>
<dbReference type="Proteomes" id="UP001526446">
    <property type="component" value="Unassembled WGS sequence"/>
</dbReference>
<sequence>MIERQHIATNGIHLNVATLGEGPAILLLHGWPHTGALWNGVMPLLAEAGFRVVAPDLRGLGDSTRADEGYDLATQADDMAGLLSALQIEQAMVVGIDLGVGIAWMLAMRYPTLIRQLALCEGMLGDLPGAERFLARGAPWWFGFHSVPGLAEAVLEGHEGTYLDWFYKDVPSMAPDIHKSFVEAYTGREALRCGFEHYRAFPENGRQIRAMLASHESVKQPTLAIIGGVVGDAIHAQLAPIAPDLHRVDIPNCKHIVPLEQPRAFADTLIAFGRQLKG</sequence>
<comment type="caution">
    <text evidence="3">The sequence shown here is derived from an EMBL/GenBank/DDBJ whole genome shotgun (WGS) entry which is preliminary data.</text>
</comment>
<dbReference type="EMBL" id="JAPIUX010000017">
    <property type="protein sequence ID" value="MCX2561941.1"/>
    <property type="molecule type" value="Genomic_DNA"/>
</dbReference>
<evidence type="ECO:0000313" key="3">
    <source>
        <dbReference type="EMBL" id="MCX2561941.1"/>
    </source>
</evidence>
<dbReference type="InterPro" id="IPR000639">
    <property type="entry name" value="Epox_hydrolase-like"/>
</dbReference>
<dbReference type="Pfam" id="PF00561">
    <property type="entry name" value="Abhydrolase_1"/>
    <property type="match status" value="1"/>
</dbReference>
<keyword evidence="4" id="KW-1185">Reference proteome</keyword>
<gene>
    <name evidence="3" type="ORF">OQ252_11115</name>
</gene>
<dbReference type="InterPro" id="IPR000073">
    <property type="entry name" value="AB_hydrolase_1"/>
</dbReference>
<dbReference type="Gene3D" id="3.40.50.1820">
    <property type="entry name" value="alpha/beta hydrolase"/>
    <property type="match status" value="1"/>
</dbReference>
<reference evidence="3 4" key="1">
    <citation type="submission" date="2022-11" db="EMBL/GenBank/DDBJ databases">
        <title>Genome sequencing of Acetobacter type strain.</title>
        <authorList>
            <person name="Heo J."/>
            <person name="Lee D."/>
            <person name="Han B.-H."/>
            <person name="Hong S.-B."/>
            <person name="Kwon S.-W."/>
        </authorList>
    </citation>
    <scope>NUCLEOTIDE SEQUENCE [LARGE SCALE GENOMIC DNA]</scope>
    <source>
        <strain evidence="3 4">KACC 21251</strain>
    </source>
</reference>
<dbReference type="InterPro" id="IPR029058">
    <property type="entry name" value="AB_hydrolase_fold"/>
</dbReference>
<organism evidence="3 4">
    <name type="scientific">Acetobacter farinalis</name>
    <dbReference type="NCBI Taxonomy" id="1260984"/>
    <lineage>
        <taxon>Bacteria</taxon>
        <taxon>Pseudomonadati</taxon>
        <taxon>Pseudomonadota</taxon>
        <taxon>Alphaproteobacteria</taxon>
        <taxon>Acetobacterales</taxon>
        <taxon>Acetobacteraceae</taxon>
        <taxon>Acetobacter</taxon>
    </lineage>
</organism>